<dbReference type="PANTHER" id="PTHR42859">
    <property type="entry name" value="OXIDOREDUCTASE"/>
    <property type="match status" value="1"/>
</dbReference>
<evidence type="ECO:0000256" key="9">
    <source>
        <dbReference type="ARBA" id="ARBA00023004"/>
    </source>
</evidence>
<evidence type="ECO:0000256" key="12">
    <source>
        <dbReference type="SAM" id="MobiDB-lite"/>
    </source>
</evidence>
<dbReference type="Gene3D" id="3.30.70.20">
    <property type="match status" value="1"/>
</dbReference>
<keyword evidence="7" id="KW-1278">Translocase</keyword>
<feature type="region of interest" description="Disordered" evidence="12">
    <location>
        <begin position="195"/>
        <end position="214"/>
    </location>
</feature>
<dbReference type="PROSITE" id="PS00198">
    <property type="entry name" value="4FE4S_FER_1"/>
    <property type="match status" value="2"/>
</dbReference>
<evidence type="ECO:0000313" key="15">
    <source>
        <dbReference type="EMBL" id="ETD70954.1"/>
    </source>
</evidence>
<keyword evidence="2" id="KW-1003">Cell membrane</keyword>
<gene>
    <name evidence="15" type="ORF">V757_06950</name>
</gene>
<dbReference type="PROSITE" id="PS51656">
    <property type="entry name" value="4FE4S"/>
    <property type="match status" value="1"/>
</dbReference>
<keyword evidence="1" id="KW-0813">Transport</keyword>
<dbReference type="InterPro" id="IPR007202">
    <property type="entry name" value="4Fe-4S_dom"/>
</dbReference>
<dbReference type="InterPro" id="IPR050294">
    <property type="entry name" value="RnfB_subfamily"/>
</dbReference>
<reference evidence="15 16" key="1">
    <citation type="submission" date="2013-11" db="EMBL/GenBank/DDBJ databases">
        <title>Genomic analysis of Pelistega sp. HM-7.</title>
        <authorList>
            <person name="Kumbhare S.V."/>
            <person name="Shetty S.A."/>
            <person name="Sharma O."/>
            <person name="Dhotre D.P."/>
        </authorList>
    </citation>
    <scope>NUCLEOTIDE SEQUENCE [LARGE SCALE GENOMIC DNA]</scope>
    <source>
        <strain evidence="15 16">HM-7</strain>
    </source>
</reference>
<dbReference type="GO" id="GO:0051539">
    <property type="term" value="F:4 iron, 4 sulfur cluster binding"/>
    <property type="evidence" value="ECO:0007669"/>
    <property type="project" value="UniProtKB-KW"/>
</dbReference>
<evidence type="ECO:0000256" key="7">
    <source>
        <dbReference type="ARBA" id="ARBA00022967"/>
    </source>
</evidence>
<dbReference type="NCBIfam" id="TIGR01944">
    <property type="entry name" value="rnfB"/>
    <property type="match status" value="1"/>
</dbReference>
<keyword evidence="6" id="KW-0677">Repeat</keyword>
<dbReference type="OrthoDB" id="9789936at2"/>
<dbReference type="GO" id="GO:0009055">
    <property type="term" value="F:electron transfer activity"/>
    <property type="evidence" value="ECO:0007669"/>
    <property type="project" value="InterPro"/>
</dbReference>
<sequence length="231" mass="24748">MSQSPKILIQQIDAILPQTQCTKCGYDGCLPYATAIANGEAAINRCPPGGETGIEKLANLLHQAPIPLDSSCGETTPLHWAVIDEAHCIGCTLCIQACPVDAIIGANKFMHTVVSDLCSGCELCIPVCPVDCIQLVPAPKEWSSQDSAAARIRHQQRAKRLATLHEEEEQRLNQHSSRPADILATADAASEKLHANDKQSGILENNQNASSAKSAAIAMALARARARRRPE</sequence>
<keyword evidence="9" id="KW-0408">Iron</keyword>
<evidence type="ECO:0000256" key="3">
    <source>
        <dbReference type="ARBA" id="ARBA00022485"/>
    </source>
</evidence>
<evidence type="ECO:0000256" key="5">
    <source>
        <dbReference type="ARBA" id="ARBA00022723"/>
    </source>
</evidence>
<keyword evidence="10" id="KW-0411">Iron-sulfur</keyword>
<feature type="domain" description="4Fe-4S" evidence="14">
    <location>
        <begin position="2"/>
        <end position="63"/>
    </location>
</feature>
<dbReference type="AlphaFoldDB" id="V8G365"/>
<dbReference type="Pfam" id="PF14697">
    <property type="entry name" value="Fer4_21"/>
    <property type="match status" value="1"/>
</dbReference>
<dbReference type="InterPro" id="IPR017900">
    <property type="entry name" value="4Fe4S_Fe_S_CS"/>
</dbReference>
<feature type="compositionally biased region" description="Polar residues" evidence="12">
    <location>
        <begin position="198"/>
        <end position="208"/>
    </location>
</feature>
<evidence type="ECO:0000259" key="14">
    <source>
        <dbReference type="PROSITE" id="PS51656"/>
    </source>
</evidence>
<dbReference type="Pfam" id="PF04060">
    <property type="entry name" value="FeS"/>
    <property type="match status" value="1"/>
</dbReference>
<evidence type="ECO:0000256" key="4">
    <source>
        <dbReference type="ARBA" id="ARBA00022519"/>
    </source>
</evidence>
<dbReference type="InterPro" id="IPR010207">
    <property type="entry name" value="Elect_transpt_cplx_RnfB/RsxB"/>
</dbReference>
<dbReference type="RefSeq" id="WP_023951119.1">
    <property type="nucleotide sequence ID" value="NZ_AYSV01000086.1"/>
</dbReference>
<keyword evidence="4" id="KW-0997">Cell inner membrane</keyword>
<dbReference type="Gene3D" id="1.10.15.40">
    <property type="entry name" value="Electron transport complex subunit B, putative Fe-S cluster"/>
    <property type="match status" value="1"/>
</dbReference>
<proteinExistence type="predicted"/>
<keyword evidence="11" id="KW-0472">Membrane</keyword>
<protein>
    <submittedName>
        <fullName evidence="15">Ferredoxin</fullName>
    </submittedName>
</protein>
<dbReference type="Proteomes" id="UP000018766">
    <property type="component" value="Unassembled WGS sequence"/>
</dbReference>
<dbReference type="PATRIC" id="fig|1414851.3.peg.1427"/>
<evidence type="ECO:0000256" key="11">
    <source>
        <dbReference type="ARBA" id="ARBA00023136"/>
    </source>
</evidence>
<evidence type="ECO:0000256" key="6">
    <source>
        <dbReference type="ARBA" id="ARBA00022737"/>
    </source>
</evidence>
<comment type="caution">
    <text evidence="15">The sequence shown here is derived from an EMBL/GenBank/DDBJ whole genome shotgun (WGS) entry which is preliminary data.</text>
</comment>
<dbReference type="GO" id="GO:0046872">
    <property type="term" value="F:metal ion binding"/>
    <property type="evidence" value="ECO:0007669"/>
    <property type="project" value="UniProtKB-KW"/>
</dbReference>
<accession>V8G365</accession>
<dbReference type="EMBL" id="AYSV01000086">
    <property type="protein sequence ID" value="ETD70954.1"/>
    <property type="molecule type" value="Genomic_DNA"/>
</dbReference>
<keyword evidence="3" id="KW-0004">4Fe-4S</keyword>
<dbReference type="PROSITE" id="PS51379">
    <property type="entry name" value="4FE4S_FER_2"/>
    <property type="match status" value="2"/>
</dbReference>
<feature type="domain" description="4Fe-4S ferredoxin-type" evidence="13">
    <location>
        <begin position="109"/>
        <end position="138"/>
    </location>
</feature>
<keyword evidence="16" id="KW-1185">Reference proteome</keyword>
<evidence type="ECO:0000256" key="10">
    <source>
        <dbReference type="ARBA" id="ARBA00023014"/>
    </source>
</evidence>
<name>V8G365_9BURK</name>
<keyword evidence="5" id="KW-0479">Metal-binding</keyword>
<organism evidence="15 16">
    <name type="scientific">Pelistega indica</name>
    <dbReference type="NCBI Taxonomy" id="1414851"/>
    <lineage>
        <taxon>Bacteria</taxon>
        <taxon>Pseudomonadati</taxon>
        <taxon>Pseudomonadota</taxon>
        <taxon>Betaproteobacteria</taxon>
        <taxon>Burkholderiales</taxon>
        <taxon>Alcaligenaceae</taxon>
        <taxon>Pelistega</taxon>
    </lineage>
</organism>
<dbReference type="InterPro" id="IPR017896">
    <property type="entry name" value="4Fe4S_Fe-S-bd"/>
</dbReference>
<evidence type="ECO:0000256" key="1">
    <source>
        <dbReference type="ARBA" id="ARBA00022448"/>
    </source>
</evidence>
<dbReference type="PANTHER" id="PTHR42859:SF3">
    <property type="entry name" value="ION-TRANSLOCATING OXIDOREDUCTASE COMPLEX SUBUNIT B"/>
    <property type="match status" value="1"/>
</dbReference>
<evidence type="ECO:0000256" key="8">
    <source>
        <dbReference type="ARBA" id="ARBA00022982"/>
    </source>
</evidence>
<evidence type="ECO:0000259" key="13">
    <source>
        <dbReference type="PROSITE" id="PS51379"/>
    </source>
</evidence>
<keyword evidence="8" id="KW-0249">Electron transport</keyword>
<evidence type="ECO:0000256" key="2">
    <source>
        <dbReference type="ARBA" id="ARBA00022475"/>
    </source>
</evidence>
<evidence type="ECO:0000313" key="16">
    <source>
        <dbReference type="Proteomes" id="UP000018766"/>
    </source>
</evidence>
<feature type="domain" description="4Fe-4S ferredoxin-type" evidence="13">
    <location>
        <begin position="79"/>
        <end position="108"/>
    </location>
</feature>
<dbReference type="SUPFAM" id="SSF54862">
    <property type="entry name" value="4Fe-4S ferredoxins"/>
    <property type="match status" value="1"/>
</dbReference>